<sequence length="114" mass="13068">MGSSSRLGFLGLILLLTTVEINAGYWMCDWVNNRGWVYCERGYCNSFGRKRNLDIVRQKMDFIQNDDGVFCANKQFCFACRPIDDGSCYLTLLQNYSPSSDSKLYKKRSEEACG</sequence>
<name>A0A813PFK3_ADIRI</name>
<dbReference type="Proteomes" id="UP000663828">
    <property type="component" value="Unassembled WGS sequence"/>
</dbReference>
<protein>
    <submittedName>
        <fullName evidence="2">Uncharacterized protein</fullName>
    </submittedName>
</protein>
<reference evidence="2" key="1">
    <citation type="submission" date="2021-02" db="EMBL/GenBank/DDBJ databases">
        <authorList>
            <person name="Nowell W R."/>
        </authorList>
    </citation>
    <scope>NUCLEOTIDE SEQUENCE</scope>
</reference>
<keyword evidence="4" id="KW-1185">Reference proteome</keyword>
<dbReference type="Proteomes" id="UP000663852">
    <property type="component" value="Unassembled WGS sequence"/>
</dbReference>
<dbReference type="EMBL" id="CAJNOR010000007">
    <property type="protein sequence ID" value="CAF0748118.1"/>
    <property type="molecule type" value="Genomic_DNA"/>
</dbReference>
<evidence type="ECO:0000313" key="4">
    <source>
        <dbReference type="Proteomes" id="UP000663828"/>
    </source>
</evidence>
<accession>A0A813PFK3</accession>
<organism evidence="2 4">
    <name type="scientific">Adineta ricciae</name>
    <name type="common">Rotifer</name>
    <dbReference type="NCBI Taxonomy" id="249248"/>
    <lineage>
        <taxon>Eukaryota</taxon>
        <taxon>Metazoa</taxon>
        <taxon>Spiralia</taxon>
        <taxon>Gnathifera</taxon>
        <taxon>Rotifera</taxon>
        <taxon>Eurotatoria</taxon>
        <taxon>Bdelloidea</taxon>
        <taxon>Adinetida</taxon>
        <taxon>Adinetidae</taxon>
        <taxon>Adineta</taxon>
    </lineage>
</organism>
<comment type="caution">
    <text evidence="2">The sequence shown here is derived from an EMBL/GenBank/DDBJ whole genome shotgun (WGS) entry which is preliminary data.</text>
</comment>
<dbReference type="OrthoDB" id="9974965at2759"/>
<gene>
    <name evidence="3" type="ORF">EDS130_LOCUS4374</name>
    <name evidence="2" type="ORF">XAT740_LOCUS270</name>
</gene>
<proteinExistence type="predicted"/>
<dbReference type="EMBL" id="CAJNOJ010000011">
    <property type="protein sequence ID" value="CAF0791527.1"/>
    <property type="molecule type" value="Genomic_DNA"/>
</dbReference>
<evidence type="ECO:0000313" key="3">
    <source>
        <dbReference type="EMBL" id="CAF0791527.1"/>
    </source>
</evidence>
<evidence type="ECO:0000313" key="2">
    <source>
        <dbReference type="EMBL" id="CAF0748118.1"/>
    </source>
</evidence>
<dbReference type="AlphaFoldDB" id="A0A813PFK3"/>
<evidence type="ECO:0000256" key="1">
    <source>
        <dbReference type="SAM" id="SignalP"/>
    </source>
</evidence>
<feature type="signal peptide" evidence="1">
    <location>
        <begin position="1"/>
        <end position="23"/>
    </location>
</feature>
<feature type="chain" id="PRO_5035682594" evidence="1">
    <location>
        <begin position="24"/>
        <end position="114"/>
    </location>
</feature>
<keyword evidence="1" id="KW-0732">Signal</keyword>